<dbReference type="AlphaFoldDB" id="A0A0P1AZL4"/>
<proteinExistence type="predicted"/>
<protein>
    <submittedName>
        <fullName evidence="1">Uncharacterized protein</fullName>
    </submittedName>
</protein>
<evidence type="ECO:0000313" key="2">
    <source>
        <dbReference type="Proteomes" id="UP000054928"/>
    </source>
</evidence>
<dbReference type="GeneID" id="36398268"/>
<dbReference type="EMBL" id="CCYD01002089">
    <property type="protein sequence ID" value="CEG46613.1"/>
    <property type="molecule type" value="Genomic_DNA"/>
</dbReference>
<organism evidence="1 2">
    <name type="scientific">Plasmopara halstedii</name>
    <name type="common">Downy mildew of sunflower</name>
    <dbReference type="NCBI Taxonomy" id="4781"/>
    <lineage>
        <taxon>Eukaryota</taxon>
        <taxon>Sar</taxon>
        <taxon>Stramenopiles</taxon>
        <taxon>Oomycota</taxon>
        <taxon>Peronosporomycetes</taxon>
        <taxon>Peronosporales</taxon>
        <taxon>Peronosporaceae</taxon>
        <taxon>Plasmopara</taxon>
    </lineage>
</organism>
<reference evidence="2" key="1">
    <citation type="submission" date="2014-09" db="EMBL/GenBank/DDBJ databases">
        <authorList>
            <person name="Sharma Rahul"/>
            <person name="Thines Marco"/>
        </authorList>
    </citation>
    <scope>NUCLEOTIDE SEQUENCE [LARGE SCALE GENOMIC DNA]</scope>
</reference>
<keyword evidence="2" id="KW-1185">Reference proteome</keyword>
<name>A0A0P1AZL4_PLAHL</name>
<sequence>MCFLYKEIATYIGTKLSELKKLCEGEIREKRGPLYSRGERRFRPGGRRMI</sequence>
<accession>A0A0P1AZL4</accession>
<dbReference type="Proteomes" id="UP000054928">
    <property type="component" value="Unassembled WGS sequence"/>
</dbReference>
<evidence type="ECO:0000313" key="1">
    <source>
        <dbReference type="EMBL" id="CEG46613.1"/>
    </source>
</evidence>
<dbReference type="RefSeq" id="XP_024582982.1">
    <property type="nucleotide sequence ID" value="XM_024717488.1"/>
</dbReference>